<dbReference type="Gene3D" id="2.30.22.10">
    <property type="entry name" value="Head domain of nucleotide exchange factor GrpE"/>
    <property type="match status" value="1"/>
</dbReference>
<sequence length="138" mass="15801">MKKTDKITDLENKWKRALADYANLEKRIEKEKEDFVKFANAQLLDKILNVLDDLESAEKHLKDKGLTLAGNRFREIFKEEGVEEIEVLGRNFDPELMDAVETVDGPKNKVVEVVLKGYKLYGKVLRPAKVKVGGNKKL</sequence>
<dbReference type="Pfam" id="PF01025">
    <property type="entry name" value="GrpE"/>
    <property type="match status" value="1"/>
</dbReference>
<comment type="caution">
    <text evidence="7">The sequence shown here is derived from an EMBL/GenBank/DDBJ whole genome shotgun (WGS) entry which is preliminary data.</text>
</comment>
<dbReference type="PRINTS" id="PR00773">
    <property type="entry name" value="GRPEPROTEIN"/>
</dbReference>
<keyword evidence="6" id="KW-0175">Coiled coil</keyword>
<organism evidence="7 8">
    <name type="scientific">Candidatus Shapirobacteria bacterium CG_4_9_14_0_2_um_filter_39_11</name>
    <dbReference type="NCBI Taxonomy" id="1974478"/>
    <lineage>
        <taxon>Bacteria</taxon>
        <taxon>Candidatus Shapironibacteriota</taxon>
    </lineage>
</organism>
<evidence type="ECO:0000256" key="6">
    <source>
        <dbReference type="SAM" id="Coils"/>
    </source>
</evidence>
<dbReference type="InterPro" id="IPR009012">
    <property type="entry name" value="GrpE_head"/>
</dbReference>
<comment type="subcellular location">
    <subcellularLocation>
        <location evidence="3">Cytoplasm</location>
    </subcellularLocation>
</comment>
<dbReference type="InterPro" id="IPR013805">
    <property type="entry name" value="GrpE_CC"/>
</dbReference>
<evidence type="ECO:0000256" key="4">
    <source>
        <dbReference type="RuleBase" id="RU000639"/>
    </source>
</evidence>
<protein>
    <recommendedName>
        <fullName evidence="3 4">Protein GrpE</fullName>
    </recommendedName>
    <alternativeName>
        <fullName evidence="3">HSP-70 cofactor</fullName>
    </alternativeName>
</protein>
<dbReference type="Proteomes" id="UP000229816">
    <property type="component" value="Unassembled WGS sequence"/>
</dbReference>
<dbReference type="HAMAP" id="MF_01151">
    <property type="entry name" value="GrpE"/>
    <property type="match status" value="1"/>
</dbReference>
<dbReference type="GO" id="GO:0051087">
    <property type="term" value="F:protein-folding chaperone binding"/>
    <property type="evidence" value="ECO:0007669"/>
    <property type="project" value="InterPro"/>
</dbReference>
<dbReference type="SUPFAM" id="SSF58014">
    <property type="entry name" value="Coiled-coil domain of nucleotide exchange factor GrpE"/>
    <property type="match status" value="1"/>
</dbReference>
<dbReference type="GO" id="GO:0042803">
    <property type="term" value="F:protein homodimerization activity"/>
    <property type="evidence" value="ECO:0007669"/>
    <property type="project" value="InterPro"/>
</dbReference>
<evidence type="ECO:0000256" key="3">
    <source>
        <dbReference type="HAMAP-Rule" id="MF_01151"/>
    </source>
</evidence>
<gene>
    <name evidence="3 7" type="primary">grpE</name>
    <name evidence="7" type="ORF">CO054_02410</name>
</gene>
<comment type="subunit">
    <text evidence="3">Homodimer.</text>
</comment>
<keyword evidence="3 4" id="KW-0346">Stress response</keyword>
<keyword evidence="3" id="KW-0963">Cytoplasm</keyword>
<evidence type="ECO:0000313" key="7">
    <source>
        <dbReference type="EMBL" id="PJC28010.1"/>
    </source>
</evidence>
<dbReference type="GO" id="GO:0005737">
    <property type="term" value="C:cytoplasm"/>
    <property type="evidence" value="ECO:0007669"/>
    <property type="project" value="UniProtKB-SubCell"/>
</dbReference>
<comment type="function">
    <text evidence="3 4">Participates actively in the response to hyperosmotic and heat shock by preventing the aggregation of stress-denatured proteins, in association with DnaK and GrpE. It is the nucleotide exchange factor for DnaK and may function as a thermosensor. Unfolded proteins bind initially to DnaJ; upon interaction with the DnaJ-bound protein, DnaK hydrolyzes its bound ATP, resulting in the formation of a stable complex. GrpE releases ADP from DnaK; ATP binding to DnaK triggers the release of the substrate protein, thus completing the reaction cycle. Several rounds of ATP-dependent interactions between DnaJ, DnaK and GrpE are required for fully efficient folding.</text>
</comment>
<dbReference type="GO" id="GO:0051082">
    <property type="term" value="F:unfolded protein binding"/>
    <property type="evidence" value="ECO:0007669"/>
    <property type="project" value="TreeGrafter"/>
</dbReference>
<evidence type="ECO:0000256" key="1">
    <source>
        <dbReference type="ARBA" id="ARBA00009054"/>
    </source>
</evidence>
<comment type="similarity">
    <text evidence="1 3 5">Belongs to the GrpE family.</text>
</comment>
<accession>A0A2M8ESA6</accession>
<proteinExistence type="inferred from homology"/>
<name>A0A2M8ESA6_9BACT</name>
<dbReference type="SUPFAM" id="SSF51064">
    <property type="entry name" value="Head domain of nucleotide exchange factor GrpE"/>
    <property type="match status" value="1"/>
</dbReference>
<reference evidence="8" key="1">
    <citation type="submission" date="2017-09" db="EMBL/GenBank/DDBJ databases">
        <title>Depth-based differentiation of microbial function through sediment-hosted aquifers and enrichment of novel symbionts in the deep terrestrial subsurface.</title>
        <authorList>
            <person name="Probst A.J."/>
            <person name="Ladd B."/>
            <person name="Jarett J.K."/>
            <person name="Geller-Mcgrath D.E."/>
            <person name="Sieber C.M.K."/>
            <person name="Emerson J.B."/>
            <person name="Anantharaman K."/>
            <person name="Thomas B.C."/>
            <person name="Malmstrom R."/>
            <person name="Stieglmeier M."/>
            <person name="Klingl A."/>
            <person name="Woyke T."/>
            <person name="Ryan C.M."/>
            <person name="Banfield J.F."/>
        </authorList>
    </citation>
    <scope>NUCLEOTIDE SEQUENCE [LARGE SCALE GENOMIC DNA]</scope>
</reference>
<dbReference type="PANTHER" id="PTHR21237">
    <property type="entry name" value="GRPE PROTEIN"/>
    <property type="match status" value="1"/>
</dbReference>
<keyword evidence="2 3" id="KW-0143">Chaperone</keyword>
<evidence type="ECO:0000256" key="2">
    <source>
        <dbReference type="ARBA" id="ARBA00023186"/>
    </source>
</evidence>
<dbReference type="GO" id="GO:0006457">
    <property type="term" value="P:protein folding"/>
    <property type="evidence" value="ECO:0007669"/>
    <property type="project" value="InterPro"/>
</dbReference>
<evidence type="ECO:0000313" key="8">
    <source>
        <dbReference type="Proteomes" id="UP000229816"/>
    </source>
</evidence>
<dbReference type="PANTHER" id="PTHR21237:SF23">
    <property type="entry name" value="GRPE PROTEIN HOMOLOG, MITOCHONDRIAL"/>
    <property type="match status" value="1"/>
</dbReference>
<dbReference type="PROSITE" id="PS01071">
    <property type="entry name" value="GRPE"/>
    <property type="match status" value="1"/>
</dbReference>
<dbReference type="CDD" id="cd00446">
    <property type="entry name" value="GrpE"/>
    <property type="match status" value="1"/>
</dbReference>
<dbReference type="AlphaFoldDB" id="A0A2M8ESA6"/>
<dbReference type="EMBL" id="PFSF01000051">
    <property type="protein sequence ID" value="PJC28010.1"/>
    <property type="molecule type" value="Genomic_DNA"/>
</dbReference>
<feature type="coiled-coil region" evidence="6">
    <location>
        <begin position="7"/>
        <end position="64"/>
    </location>
</feature>
<evidence type="ECO:0000256" key="5">
    <source>
        <dbReference type="RuleBase" id="RU004478"/>
    </source>
</evidence>
<dbReference type="GO" id="GO:0000774">
    <property type="term" value="F:adenyl-nucleotide exchange factor activity"/>
    <property type="evidence" value="ECO:0007669"/>
    <property type="project" value="InterPro"/>
</dbReference>
<dbReference type="InterPro" id="IPR000740">
    <property type="entry name" value="GrpE"/>
</dbReference>